<proteinExistence type="predicted"/>
<dbReference type="InterPro" id="IPR050583">
    <property type="entry name" value="Mycobacterial_A85_antigen"/>
</dbReference>
<evidence type="ECO:0000256" key="1">
    <source>
        <dbReference type="SAM" id="SignalP"/>
    </source>
</evidence>
<name>A0ABV0FYC4_9BURK</name>
<evidence type="ECO:0000313" key="2">
    <source>
        <dbReference type="EMBL" id="MEO3690934.1"/>
    </source>
</evidence>
<dbReference type="RefSeq" id="WP_347703748.1">
    <property type="nucleotide sequence ID" value="NZ_JBDPZD010000001.1"/>
</dbReference>
<dbReference type="PROSITE" id="PS51257">
    <property type="entry name" value="PROKAR_LIPOPROTEIN"/>
    <property type="match status" value="1"/>
</dbReference>
<keyword evidence="2" id="KW-0378">Hydrolase</keyword>
<dbReference type="SUPFAM" id="SSF53474">
    <property type="entry name" value="alpha/beta-Hydrolases"/>
    <property type="match status" value="1"/>
</dbReference>
<dbReference type="InterPro" id="IPR029058">
    <property type="entry name" value="AB_hydrolase_fold"/>
</dbReference>
<accession>A0ABV0FYC4</accession>
<keyword evidence="3" id="KW-1185">Reference proteome</keyword>
<sequence length="261" mass="29163">MLKLLPVLLCLALLGTACSHVEPPAPAAAAPAYQYQGKVVRALTFTSKITGISYPYHVYLPVGYEAAPAQRYPLLVATDGQWSFPAYARMLDQRRKPMILVSIEQGPGDRRAIDYTPKGATAFMRVLKEELIPMVDAAYRTSPERSFTGTSYGGLLGGLLLNAETGEQPYFRNYLLFDAAFWALQREHLQEEKQLRQQRPSLPVHVILSSATMGNERAVKAYAARWQAHGFAALKLDYKVFDLKHDDVGDPSFDWAIDLIR</sequence>
<protein>
    <submittedName>
        <fullName evidence="2">Alpha/beta hydrolase-fold protein</fullName>
    </submittedName>
</protein>
<dbReference type="GO" id="GO:0016787">
    <property type="term" value="F:hydrolase activity"/>
    <property type="evidence" value="ECO:0007669"/>
    <property type="project" value="UniProtKB-KW"/>
</dbReference>
<comment type="caution">
    <text evidence="2">The sequence shown here is derived from an EMBL/GenBank/DDBJ whole genome shotgun (WGS) entry which is preliminary data.</text>
</comment>
<dbReference type="PANTHER" id="PTHR48098">
    <property type="entry name" value="ENTEROCHELIN ESTERASE-RELATED"/>
    <property type="match status" value="1"/>
</dbReference>
<dbReference type="InterPro" id="IPR000801">
    <property type="entry name" value="Esterase-like"/>
</dbReference>
<feature type="chain" id="PRO_5045846092" evidence="1">
    <location>
        <begin position="20"/>
        <end position="261"/>
    </location>
</feature>
<evidence type="ECO:0000313" key="3">
    <source>
        <dbReference type="Proteomes" id="UP001495147"/>
    </source>
</evidence>
<reference evidence="2 3" key="1">
    <citation type="submission" date="2024-05" db="EMBL/GenBank/DDBJ databases">
        <title>Roseateles sp. DJS-2-20 16S ribosomal RNA gene Genome sequencing and assembly.</title>
        <authorList>
            <person name="Woo H."/>
        </authorList>
    </citation>
    <scope>NUCLEOTIDE SEQUENCE [LARGE SCALE GENOMIC DNA]</scope>
    <source>
        <strain evidence="2 3">DJS-2-20</strain>
    </source>
</reference>
<dbReference type="Pfam" id="PF00756">
    <property type="entry name" value="Esterase"/>
    <property type="match status" value="1"/>
</dbReference>
<feature type="signal peptide" evidence="1">
    <location>
        <begin position="1"/>
        <end position="19"/>
    </location>
</feature>
<keyword evidence="1" id="KW-0732">Signal</keyword>
<dbReference type="Gene3D" id="3.40.50.1820">
    <property type="entry name" value="alpha/beta hydrolase"/>
    <property type="match status" value="1"/>
</dbReference>
<dbReference type="EMBL" id="JBDPZD010000001">
    <property type="protein sequence ID" value="MEO3690934.1"/>
    <property type="molecule type" value="Genomic_DNA"/>
</dbReference>
<dbReference type="Proteomes" id="UP001495147">
    <property type="component" value="Unassembled WGS sequence"/>
</dbReference>
<dbReference type="PANTHER" id="PTHR48098:SF6">
    <property type="entry name" value="FERRI-BACILLIBACTIN ESTERASE BESA"/>
    <property type="match status" value="1"/>
</dbReference>
<organism evidence="2 3">
    <name type="scientific">Roseateles paludis</name>
    <dbReference type="NCBI Taxonomy" id="3145238"/>
    <lineage>
        <taxon>Bacteria</taxon>
        <taxon>Pseudomonadati</taxon>
        <taxon>Pseudomonadota</taxon>
        <taxon>Betaproteobacteria</taxon>
        <taxon>Burkholderiales</taxon>
        <taxon>Sphaerotilaceae</taxon>
        <taxon>Roseateles</taxon>
    </lineage>
</organism>
<gene>
    <name evidence="2" type="ORF">ABDJ85_05585</name>
</gene>